<organism evidence="1 2">
    <name type="scientific">Ensete ventricosum</name>
    <name type="common">Abyssinian banana</name>
    <name type="synonym">Musa ensete</name>
    <dbReference type="NCBI Taxonomy" id="4639"/>
    <lineage>
        <taxon>Eukaryota</taxon>
        <taxon>Viridiplantae</taxon>
        <taxon>Streptophyta</taxon>
        <taxon>Embryophyta</taxon>
        <taxon>Tracheophyta</taxon>
        <taxon>Spermatophyta</taxon>
        <taxon>Magnoliopsida</taxon>
        <taxon>Liliopsida</taxon>
        <taxon>Zingiberales</taxon>
        <taxon>Musaceae</taxon>
        <taxon>Ensete</taxon>
    </lineage>
</organism>
<proteinExistence type="predicted"/>
<dbReference type="Proteomes" id="UP001222027">
    <property type="component" value="Unassembled WGS sequence"/>
</dbReference>
<gene>
    <name evidence="1" type="ORF">OPV22_028140</name>
</gene>
<evidence type="ECO:0000313" key="2">
    <source>
        <dbReference type="Proteomes" id="UP001222027"/>
    </source>
</evidence>
<evidence type="ECO:0000313" key="1">
    <source>
        <dbReference type="EMBL" id="KAJ8465588.1"/>
    </source>
</evidence>
<accession>A0AAV8Q7G3</accession>
<sequence length="86" mass="9699">MVCTNQPVSIPIRFLTSAAAWRHLLPSRFAPFVRGCVSPSPYPTDGRLGTGILLSVHHQTLPRDNFVCFERQPIGANLLFLYRNFD</sequence>
<reference evidence="1 2" key="1">
    <citation type="submission" date="2022-12" db="EMBL/GenBank/DDBJ databases">
        <title>Chromosome-scale assembly of the Ensete ventricosum genome.</title>
        <authorList>
            <person name="Dussert Y."/>
            <person name="Stocks J."/>
            <person name="Wendawek A."/>
            <person name="Woldeyes F."/>
            <person name="Nichols R.A."/>
            <person name="Borrell J.S."/>
        </authorList>
    </citation>
    <scope>NUCLEOTIDE SEQUENCE [LARGE SCALE GENOMIC DNA]</scope>
    <source>
        <strain evidence="2">cv. Maze</strain>
        <tissue evidence="1">Seeds</tissue>
    </source>
</reference>
<protein>
    <submittedName>
        <fullName evidence="1">Uncharacterized protein</fullName>
    </submittedName>
</protein>
<name>A0AAV8Q7G3_ENSVE</name>
<dbReference type="AlphaFoldDB" id="A0AAV8Q7G3"/>
<dbReference type="EMBL" id="JAQQAF010000008">
    <property type="protein sequence ID" value="KAJ8465588.1"/>
    <property type="molecule type" value="Genomic_DNA"/>
</dbReference>
<keyword evidence="2" id="KW-1185">Reference proteome</keyword>
<comment type="caution">
    <text evidence="1">The sequence shown here is derived from an EMBL/GenBank/DDBJ whole genome shotgun (WGS) entry which is preliminary data.</text>
</comment>